<dbReference type="OrthoDB" id="5979489at2759"/>
<evidence type="ECO:0000313" key="1">
    <source>
        <dbReference type="EMBL" id="GFY40911.1"/>
    </source>
</evidence>
<reference evidence="1" key="1">
    <citation type="submission" date="2020-08" db="EMBL/GenBank/DDBJ databases">
        <title>Multicomponent nature underlies the extraordinary mechanical properties of spider dragline silk.</title>
        <authorList>
            <person name="Kono N."/>
            <person name="Nakamura H."/>
            <person name="Mori M."/>
            <person name="Yoshida Y."/>
            <person name="Ohtoshi R."/>
            <person name="Malay A.D."/>
            <person name="Moran D.A.P."/>
            <person name="Tomita M."/>
            <person name="Numata K."/>
            <person name="Arakawa K."/>
        </authorList>
    </citation>
    <scope>NUCLEOTIDE SEQUENCE</scope>
</reference>
<dbReference type="AlphaFoldDB" id="A0A8X6WVP6"/>
<protein>
    <submittedName>
        <fullName evidence="1">Uncharacterized protein</fullName>
    </submittedName>
</protein>
<comment type="caution">
    <text evidence="1">The sequence shown here is derived from an EMBL/GenBank/DDBJ whole genome shotgun (WGS) entry which is preliminary data.</text>
</comment>
<keyword evidence="2" id="KW-1185">Reference proteome</keyword>
<organism evidence="1 2">
    <name type="scientific">Trichonephila inaurata madagascariensis</name>
    <dbReference type="NCBI Taxonomy" id="2747483"/>
    <lineage>
        <taxon>Eukaryota</taxon>
        <taxon>Metazoa</taxon>
        <taxon>Ecdysozoa</taxon>
        <taxon>Arthropoda</taxon>
        <taxon>Chelicerata</taxon>
        <taxon>Arachnida</taxon>
        <taxon>Araneae</taxon>
        <taxon>Araneomorphae</taxon>
        <taxon>Entelegynae</taxon>
        <taxon>Araneoidea</taxon>
        <taxon>Nephilidae</taxon>
        <taxon>Trichonephila</taxon>
        <taxon>Trichonephila inaurata</taxon>
    </lineage>
</organism>
<dbReference type="Proteomes" id="UP000886998">
    <property type="component" value="Unassembled WGS sequence"/>
</dbReference>
<proteinExistence type="predicted"/>
<evidence type="ECO:0000313" key="2">
    <source>
        <dbReference type="Proteomes" id="UP000886998"/>
    </source>
</evidence>
<accession>A0A8X6WVP6</accession>
<name>A0A8X6WVP6_9ARAC</name>
<sequence>MAFLLKDSPECAKSELNLFIIPPTQSAIEKGQWIQFHPIANVTDGVPVEFLISRSGEDYLDLFQTQLFVKAKNLQKRWKSSY</sequence>
<dbReference type="EMBL" id="BMAV01002193">
    <property type="protein sequence ID" value="GFY40911.1"/>
    <property type="molecule type" value="Genomic_DNA"/>
</dbReference>
<gene>
    <name evidence="1" type="primary">AVEN_160520_1</name>
    <name evidence="1" type="ORF">TNIN_178021</name>
</gene>